<dbReference type="Pfam" id="PF02036">
    <property type="entry name" value="SCP2"/>
    <property type="match status" value="1"/>
</dbReference>
<proteinExistence type="inferred from homology"/>
<dbReference type="EMBL" id="SMOD01000024">
    <property type="protein sequence ID" value="TDG04898.1"/>
    <property type="molecule type" value="Genomic_DNA"/>
</dbReference>
<name>A0A4R5L811_9BURK</name>
<dbReference type="HAMAP" id="MF_02231">
    <property type="entry name" value="UbiT"/>
    <property type="match status" value="1"/>
</dbReference>
<dbReference type="OrthoDB" id="5292463at2"/>
<comment type="pathway">
    <text evidence="1">Cofactor biosynthesis; ubiquinone biosynthesis.</text>
</comment>
<comment type="caution">
    <text evidence="3">The sequence shown here is derived from an EMBL/GenBank/DDBJ whole genome shotgun (WGS) entry which is preliminary data.</text>
</comment>
<protein>
    <recommendedName>
        <fullName evidence="1">Ubiquinone biosynthesis accessory factor UbiT</fullName>
    </recommendedName>
</protein>
<organism evidence="3 4">
    <name type="scientific">Paraburkholderia guartelaensis</name>
    <dbReference type="NCBI Taxonomy" id="2546446"/>
    <lineage>
        <taxon>Bacteria</taxon>
        <taxon>Pseudomonadati</taxon>
        <taxon>Pseudomonadota</taxon>
        <taxon>Betaproteobacteria</taxon>
        <taxon>Burkholderiales</taxon>
        <taxon>Burkholderiaceae</taxon>
        <taxon>Paraburkholderia</taxon>
    </lineage>
</organism>
<dbReference type="InterPro" id="IPR036527">
    <property type="entry name" value="SCP2_sterol-bd_dom_sf"/>
</dbReference>
<evidence type="ECO:0000313" key="4">
    <source>
        <dbReference type="Proteomes" id="UP000295606"/>
    </source>
</evidence>
<comment type="similarity">
    <text evidence="1">Belongs to the UbiT family.</text>
</comment>
<dbReference type="InterPro" id="IPR003033">
    <property type="entry name" value="SCP2_sterol-bd_dom"/>
</dbReference>
<evidence type="ECO:0000313" key="3">
    <source>
        <dbReference type="EMBL" id="TDG04898.1"/>
    </source>
</evidence>
<accession>A0A4R5L811</accession>
<reference evidence="3 4" key="1">
    <citation type="submission" date="2019-03" db="EMBL/GenBank/DDBJ databases">
        <title>Paraburkholderia sp. isolated from native Mimosa gymnas in Guartela State Park, Brazil.</title>
        <authorList>
            <person name="Paulitsch F."/>
            <person name="Hungria M."/>
            <person name="Delamuta J.R.M."/>
            <person name="Ribeiro R.A."/>
            <person name="Dall'Agnol R."/>
            <person name="Silva J.S.B."/>
        </authorList>
    </citation>
    <scope>NUCLEOTIDE SEQUENCE [LARGE SCALE GENOMIC DNA]</scope>
    <source>
        <strain evidence="3 4">CNPSo 3008</strain>
    </source>
</reference>
<dbReference type="RefSeq" id="WP_133185923.1">
    <property type="nucleotide sequence ID" value="NZ_SMOD01000024.1"/>
</dbReference>
<sequence>MSSPTYQLPSVLKKALSLLPAYPGSVLFAGALNAVLARHLPADTLDQLDGRALRIEARDAGIGFDFVCRGGRFSAVRPQSEVALTISASTHDFMLLAQRKEDPDTLFFSRRLTMEGDTELGLLVKNTLDATDLATYFSLGRFAPERWLRRVREMKEKGAGPWM</sequence>
<evidence type="ECO:0000259" key="2">
    <source>
        <dbReference type="Pfam" id="PF02036"/>
    </source>
</evidence>
<dbReference type="AlphaFoldDB" id="A0A4R5L811"/>
<keyword evidence="1" id="KW-0831">Ubiquinone biosynthesis</keyword>
<dbReference type="InterPro" id="IPR016830">
    <property type="entry name" value="UbiT"/>
</dbReference>
<feature type="domain" description="SCP2" evidence="2">
    <location>
        <begin position="33"/>
        <end position="129"/>
    </location>
</feature>
<dbReference type="Proteomes" id="UP000295606">
    <property type="component" value="Unassembled WGS sequence"/>
</dbReference>
<dbReference type="UniPathway" id="UPA00232"/>
<dbReference type="Gene3D" id="3.30.1050.10">
    <property type="entry name" value="SCP2 sterol-binding domain"/>
    <property type="match status" value="1"/>
</dbReference>
<comment type="function">
    <text evidence="1">Required for O(2)-independent ubiquinone (coenzyme Q) biosynthesis. Likely functions as an accessory factor.</text>
</comment>
<dbReference type="GO" id="GO:0006744">
    <property type="term" value="P:ubiquinone biosynthetic process"/>
    <property type="evidence" value="ECO:0007669"/>
    <property type="project" value="UniProtKB-UniRule"/>
</dbReference>
<gene>
    <name evidence="1" type="primary">ubiT</name>
    <name evidence="3" type="ORF">E1N52_27365</name>
</gene>
<dbReference type="SUPFAM" id="SSF55718">
    <property type="entry name" value="SCP-like"/>
    <property type="match status" value="1"/>
</dbReference>
<evidence type="ECO:0000256" key="1">
    <source>
        <dbReference type="HAMAP-Rule" id="MF_02231"/>
    </source>
</evidence>